<dbReference type="InterPro" id="IPR025007">
    <property type="entry name" value="DUF3899"/>
</dbReference>
<evidence type="ECO:0000259" key="2">
    <source>
        <dbReference type="Pfam" id="PF13038"/>
    </source>
</evidence>
<feature type="domain" description="DUF3899" evidence="2">
    <location>
        <begin position="45"/>
        <end position="130"/>
    </location>
</feature>
<keyword evidence="1" id="KW-0472">Membrane</keyword>
<sequence length="134" mass="15457">MESNHLFTEVTLMIIIIFLIMLIIFFSSIVTTFFFSTAFTLLNWVNILFIFSLVVTMGGAILHIIQVGFFNSFIKNFNYFLRRINRTEEVISELERRNDRYKAIDSINLPIRVPIVCAGVILLALSTMISLVII</sequence>
<feature type="transmembrane region" description="Helical" evidence="1">
    <location>
        <begin position="47"/>
        <end position="74"/>
    </location>
</feature>
<keyword evidence="1" id="KW-0812">Transmembrane</keyword>
<reference evidence="3 4" key="1">
    <citation type="submission" date="2017-10" db="EMBL/GenBank/DDBJ databases">
        <title>Bacillus sp. nov., a halophilic bacterium isolated from a Keqin Lake.</title>
        <authorList>
            <person name="Wang H."/>
        </authorList>
    </citation>
    <scope>NUCLEOTIDE SEQUENCE [LARGE SCALE GENOMIC DNA]</scope>
    <source>
        <strain evidence="3 4">KCTC 13187</strain>
    </source>
</reference>
<evidence type="ECO:0000313" key="4">
    <source>
        <dbReference type="Proteomes" id="UP000281498"/>
    </source>
</evidence>
<name>A0A3A9K8Y4_9BACI</name>
<protein>
    <recommendedName>
        <fullName evidence="2">DUF3899 domain-containing protein</fullName>
    </recommendedName>
</protein>
<evidence type="ECO:0000256" key="1">
    <source>
        <dbReference type="SAM" id="Phobius"/>
    </source>
</evidence>
<accession>A0A3A9K8Y4</accession>
<dbReference type="Pfam" id="PF13038">
    <property type="entry name" value="DUF3899"/>
    <property type="match status" value="1"/>
</dbReference>
<keyword evidence="1" id="KW-1133">Transmembrane helix</keyword>
<dbReference type="EMBL" id="PDOE01000005">
    <property type="protein sequence ID" value="RKL66851.1"/>
    <property type="molecule type" value="Genomic_DNA"/>
</dbReference>
<dbReference type="Proteomes" id="UP000281498">
    <property type="component" value="Unassembled WGS sequence"/>
</dbReference>
<feature type="transmembrane region" description="Helical" evidence="1">
    <location>
        <begin position="109"/>
        <end position="133"/>
    </location>
</feature>
<evidence type="ECO:0000313" key="3">
    <source>
        <dbReference type="EMBL" id="RKL66851.1"/>
    </source>
</evidence>
<proteinExistence type="predicted"/>
<keyword evidence="4" id="KW-1185">Reference proteome</keyword>
<gene>
    <name evidence="3" type="ORF">CR203_13540</name>
</gene>
<dbReference type="AlphaFoldDB" id="A0A3A9K8Y4"/>
<comment type="caution">
    <text evidence="3">The sequence shown here is derived from an EMBL/GenBank/DDBJ whole genome shotgun (WGS) entry which is preliminary data.</text>
</comment>
<organism evidence="3 4">
    <name type="scientific">Salipaludibacillus neizhouensis</name>
    <dbReference type="NCBI Taxonomy" id="885475"/>
    <lineage>
        <taxon>Bacteria</taxon>
        <taxon>Bacillati</taxon>
        <taxon>Bacillota</taxon>
        <taxon>Bacilli</taxon>
        <taxon>Bacillales</taxon>
        <taxon>Bacillaceae</taxon>
    </lineage>
</organism>
<dbReference type="OrthoDB" id="2939220at2"/>
<feature type="transmembrane region" description="Helical" evidence="1">
    <location>
        <begin position="12"/>
        <end position="35"/>
    </location>
</feature>